<protein>
    <submittedName>
        <fullName evidence="3">Polymer-forming cytoskeletal protein</fullName>
    </submittedName>
</protein>
<dbReference type="Proteomes" id="UP001595528">
    <property type="component" value="Unassembled WGS sequence"/>
</dbReference>
<feature type="region of interest" description="Disordered" evidence="2">
    <location>
        <begin position="1"/>
        <end position="22"/>
    </location>
</feature>
<feature type="region of interest" description="Disordered" evidence="2">
    <location>
        <begin position="126"/>
        <end position="167"/>
    </location>
</feature>
<gene>
    <name evidence="3" type="ORF">ACFOGJ_22110</name>
</gene>
<evidence type="ECO:0000313" key="3">
    <source>
        <dbReference type="EMBL" id="MFC3229962.1"/>
    </source>
</evidence>
<evidence type="ECO:0000256" key="2">
    <source>
        <dbReference type="SAM" id="MobiDB-lite"/>
    </source>
</evidence>
<name>A0ABV7L5Q3_9PROT</name>
<sequence>MQRSTHDSGGSGSASSRSGTDPKTLIVGKEISLNGEISSCDRLIVEGKVEASLAGCQSIEIADGGVFKGAAEIHDAEIRGLFEGKLVVEGRLLICATGRVVGEVRYGQIEIECGGEVSGTIDKAPARAAAAAPRPERAAPAAQPVEPEADAGMAEEPRPVGVAAGAE</sequence>
<comment type="similarity">
    <text evidence="1">Belongs to the bactofilin family.</text>
</comment>
<evidence type="ECO:0000256" key="1">
    <source>
        <dbReference type="ARBA" id="ARBA00044755"/>
    </source>
</evidence>
<dbReference type="PANTHER" id="PTHR35024:SF4">
    <property type="entry name" value="POLYMER-FORMING CYTOSKELETAL PROTEIN"/>
    <property type="match status" value="1"/>
</dbReference>
<comment type="caution">
    <text evidence="3">The sequence shown here is derived from an EMBL/GenBank/DDBJ whole genome shotgun (WGS) entry which is preliminary data.</text>
</comment>
<keyword evidence="4" id="KW-1185">Reference proteome</keyword>
<proteinExistence type="inferred from homology"/>
<organism evidence="3 4">
    <name type="scientific">Marinibaculum pumilum</name>
    <dbReference type="NCBI Taxonomy" id="1766165"/>
    <lineage>
        <taxon>Bacteria</taxon>
        <taxon>Pseudomonadati</taxon>
        <taxon>Pseudomonadota</taxon>
        <taxon>Alphaproteobacteria</taxon>
        <taxon>Rhodospirillales</taxon>
        <taxon>Rhodospirillaceae</taxon>
        <taxon>Marinibaculum</taxon>
    </lineage>
</organism>
<dbReference type="PANTHER" id="PTHR35024">
    <property type="entry name" value="HYPOTHETICAL CYTOSOLIC PROTEIN"/>
    <property type="match status" value="1"/>
</dbReference>
<dbReference type="EMBL" id="JBHRTR010000035">
    <property type="protein sequence ID" value="MFC3229962.1"/>
    <property type="molecule type" value="Genomic_DNA"/>
</dbReference>
<reference evidence="4" key="1">
    <citation type="journal article" date="2019" name="Int. J. Syst. Evol. Microbiol.">
        <title>The Global Catalogue of Microorganisms (GCM) 10K type strain sequencing project: providing services to taxonomists for standard genome sequencing and annotation.</title>
        <authorList>
            <consortium name="The Broad Institute Genomics Platform"/>
            <consortium name="The Broad Institute Genome Sequencing Center for Infectious Disease"/>
            <person name="Wu L."/>
            <person name="Ma J."/>
        </authorList>
    </citation>
    <scope>NUCLEOTIDE SEQUENCE [LARGE SCALE GENOMIC DNA]</scope>
    <source>
        <strain evidence="4">KCTC 42964</strain>
    </source>
</reference>
<dbReference type="RefSeq" id="WP_379904681.1">
    <property type="nucleotide sequence ID" value="NZ_JBHRTR010000035.1"/>
</dbReference>
<accession>A0ABV7L5Q3</accession>
<evidence type="ECO:0000313" key="4">
    <source>
        <dbReference type="Proteomes" id="UP001595528"/>
    </source>
</evidence>
<feature type="compositionally biased region" description="Low complexity" evidence="2">
    <location>
        <begin position="126"/>
        <end position="146"/>
    </location>
</feature>
<dbReference type="InterPro" id="IPR007607">
    <property type="entry name" value="BacA/B"/>
</dbReference>
<dbReference type="Pfam" id="PF04519">
    <property type="entry name" value="Bactofilin"/>
    <property type="match status" value="1"/>
</dbReference>